<reference evidence="2" key="1">
    <citation type="submission" date="2020-04" db="EMBL/GenBank/DDBJ databases">
        <authorList>
            <person name="Zhang T."/>
        </authorList>
    </citation>
    <scope>NUCLEOTIDE SEQUENCE</scope>
    <source>
        <strain evidence="2">HKST-UBA01</strain>
    </source>
</reference>
<accession>A0A956LVN4</accession>
<reference evidence="2" key="2">
    <citation type="journal article" date="2021" name="Microbiome">
        <title>Successional dynamics and alternative stable states in a saline activated sludge microbial community over 9 years.</title>
        <authorList>
            <person name="Wang Y."/>
            <person name="Ye J."/>
            <person name="Ju F."/>
            <person name="Liu L."/>
            <person name="Boyd J.A."/>
            <person name="Deng Y."/>
            <person name="Parks D.H."/>
            <person name="Jiang X."/>
            <person name="Yin X."/>
            <person name="Woodcroft B.J."/>
            <person name="Tyson G.W."/>
            <person name="Hugenholtz P."/>
            <person name="Polz M.F."/>
            <person name="Zhang T."/>
        </authorList>
    </citation>
    <scope>NUCLEOTIDE SEQUENCE</scope>
    <source>
        <strain evidence="2">HKST-UBA01</strain>
    </source>
</reference>
<sequence>MKKRSWFLQSCVVFGLLVTVGQAHAEDEEERVLEVGKWYPTLEGGINLTQSAYSDNWNGGDKGSIVWTAIVNGSLENQLSPKVNSASTLKLAYGQTHQQKQTTDGNRFWDRPEKSTDLIDLESVLRLTLGLVVDPFFSARFESQFQDASDPNGRTLSLNPMKFQETAGIARKFIDEEDRQLLSRVGFSFRQHLRKQFVESPTSAPNPPATDTATNTEFTNDGGLEFVTEYSTKVLQDRVTWNSKFRLFQTIFYSAQNDFDSVTADQWRALGVDPDVVDFNKAPDVDFENIFTTQITKIISVNLYLRWLYDKYDNSVVPTFNDDGELKNVGDIRTATRLGGQFKQTLSIGLTYRFL</sequence>
<organism evidence="2 3">
    <name type="scientific">Eiseniibacteriota bacterium</name>
    <dbReference type="NCBI Taxonomy" id="2212470"/>
    <lineage>
        <taxon>Bacteria</taxon>
        <taxon>Candidatus Eiseniibacteriota</taxon>
    </lineage>
</organism>
<name>A0A956LVN4_UNCEI</name>
<evidence type="ECO:0000256" key="1">
    <source>
        <dbReference type="SAM" id="SignalP"/>
    </source>
</evidence>
<keyword evidence="1" id="KW-0732">Signal</keyword>
<dbReference type="Proteomes" id="UP000697710">
    <property type="component" value="Unassembled WGS sequence"/>
</dbReference>
<gene>
    <name evidence="2" type="ORF">KC729_00790</name>
</gene>
<dbReference type="Pfam" id="PF11276">
    <property type="entry name" value="DUF3078"/>
    <property type="match status" value="1"/>
</dbReference>
<evidence type="ECO:0000313" key="2">
    <source>
        <dbReference type="EMBL" id="MCA9726188.1"/>
    </source>
</evidence>
<proteinExistence type="predicted"/>
<dbReference type="EMBL" id="JAGQHR010000009">
    <property type="protein sequence ID" value="MCA9726188.1"/>
    <property type="molecule type" value="Genomic_DNA"/>
</dbReference>
<feature type="signal peptide" evidence="1">
    <location>
        <begin position="1"/>
        <end position="25"/>
    </location>
</feature>
<dbReference type="InterPro" id="IPR021428">
    <property type="entry name" value="DUF3078"/>
</dbReference>
<evidence type="ECO:0000313" key="3">
    <source>
        <dbReference type="Proteomes" id="UP000697710"/>
    </source>
</evidence>
<dbReference type="AlphaFoldDB" id="A0A956LVN4"/>
<comment type="caution">
    <text evidence="2">The sequence shown here is derived from an EMBL/GenBank/DDBJ whole genome shotgun (WGS) entry which is preliminary data.</text>
</comment>
<feature type="chain" id="PRO_5037744578" evidence="1">
    <location>
        <begin position="26"/>
        <end position="355"/>
    </location>
</feature>
<protein>
    <submittedName>
        <fullName evidence="2">DUF3078 domain-containing protein</fullName>
    </submittedName>
</protein>